<name>H1Y3S7_9SPHI</name>
<dbReference type="EMBL" id="CM001403">
    <property type="protein sequence ID" value="EHQ30339.1"/>
    <property type="molecule type" value="Genomic_DNA"/>
</dbReference>
<dbReference type="Proteomes" id="UP000002774">
    <property type="component" value="Chromosome"/>
</dbReference>
<proteinExistence type="predicted"/>
<sequence length="33" mass="3852">MTNTLLIVVTLVLVVMLADRILTKFIDLFNKFR</sequence>
<reference evidence="1" key="1">
    <citation type="submission" date="2011-09" db="EMBL/GenBank/DDBJ databases">
        <title>The permanent draft genome of Mucilaginibacter paludis DSM 18603.</title>
        <authorList>
            <consortium name="US DOE Joint Genome Institute (JGI-PGF)"/>
            <person name="Lucas S."/>
            <person name="Han J."/>
            <person name="Lapidus A."/>
            <person name="Bruce D."/>
            <person name="Goodwin L."/>
            <person name="Pitluck S."/>
            <person name="Peters L."/>
            <person name="Kyrpides N."/>
            <person name="Mavromatis K."/>
            <person name="Ivanova N."/>
            <person name="Mikhailova N."/>
            <person name="Held B."/>
            <person name="Detter J.C."/>
            <person name="Tapia R."/>
            <person name="Han C."/>
            <person name="Land M."/>
            <person name="Hauser L."/>
            <person name="Markowitz V."/>
            <person name="Cheng J.-F."/>
            <person name="Hugenholtz P."/>
            <person name="Woyke T."/>
            <person name="Wu D."/>
            <person name="Tindall B."/>
            <person name="Brambilla E."/>
            <person name="Klenk H.-P."/>
            <person name="Eisen J.A."/>
        </authorList>
    </citation>
    <scope>NUCLEOTIDE SEQUENCE [LARGE SCALE GENOMIC DNA]</scope>
    <source>
        <strain evidence="1">DSM 18603</strain>
    </source>
</reference>
<keyword evidence="2" id="KW-1185">Reference proteome</keyword>
<dbReference type="AlphaFoldDB" id="H1Y3S7"/>
<protein>
    <submittedName>
        <fullName evidence="1">Uncharacterized protein</fullName>
    </submittedName>
</protein>
<dbReference type="HOGENOM" id="CLU_3382760_0_0_10"/>
<organism evidence="1 2">
    <name type="scientific">Mucilaginibacter paludis DSM 18603</name>
    <dbReference type="NCBI Taxonomy" id="714943"/>
    <lineage>
        <taxon>Bacteria</taxon>
        <taxon>Pseudomonadati</taxon>
        <taxon>Bacteroidota</taxon>
        <taxon>Sphingobacteriia</taxon>
        <taxon>Sphingobacteriales</taxon>
        <taxon>Sphingobacteriaceae</taxon>
        <taxon>Mucilaginibacter</taxon>
    </lineage>
</organism>
<accession>H1Y3S7</accession>
<evidence type="ECO:0000313" key="2">
    <source>
        <dbReference type="Proteomes" id="UP000002774"/>
    </source>
</evidence>
<gene>
    <name evidence="1" type="ORF">Mucpa_6283</name>
</gene>
<evidence type="ECO:0000313" key="1">
    <source>
        <dbReference type="EMBL" id="EHQ30339.1"/>
    </source>
</evidence>